<dbReference type="Gene3D" id="3.30.379.10">
    <property type="entry name" value="Chitobiase/beta-hexosaminidase domain 2-like"/>
    <property type="match status" value="1"/>
</dbReference>
<dbReference type="SUPFAM" id="SSF51445">
    <property type="entry name" value="(Trans)glycosidases"/>
    <property type="match status" value="1"/>
</dbReference>
<dbReference type="RefSeq" id="WP_341834625.1">
    <property type="nucleotide sequence ID" value="NZ_CP149822.1"/>
</dbReference>
<evidence type="ECO:0000313" key="10">
    <source>
        <dbReference type="Proteomes" id="UP001485459"/>
    </source>
</evidence>
<sequence length="538" mass="61021">MLRTLLFITTFAITLCAAAQESCPVIPAPLRAAPANQQFILNDKTVIVVSKPALLKEAGLLQRELLKYTGIRVQVAPPQLHQQFNNRKSKTPIANFPNHIVIGTGNQSADAYSLDMNNRQVRIEAGGEEGLVHGVMTFIQLAGLSATAHHQATIPCWKIQDQPAMKWRGFMLDESRHFFGKQTVKMLIDQMALYKLNRFHWHLTDAPGWRIEIKQYPRLSLVGGIGNTTDSLAPAAYYTQDEISEIVAYAAERAITVIPEIDMPGHATAANRAYPQFSGGGTEKYPEFTFNPGIEGTYQYLTNILREVNVLFPSRMIHVGGDEVSFGSASWNTDPHVQSLMKRERLKTLVDVEHYFIRRMADSLQAINSKVLAWDEVSAANLPTKETIVFWWRQERPEQLQIALDKGYDVVMCPRLPLYLDFVQDSSHTSGRRWGKEFNPLRRVYEFKLDDYPAISDKNRKQIIGIQANQWTEVIKSEGRLQFMTFPRLLAMAEAAWTAPEKKDFAGFEKRLAKFTPLLQGRGLYIMETPKKTPEPLR</sequence>
<keyword evidence="4" id="KW-0378">Hydrolase</keyword>
<dbReference type="CDD" id="cd06563">
    <property type="entry name" value="GH20_chitobiase-like"/>
    <property type="match status" value="1"/>
</dbReference>
<dbReference type="InterPro" id="IPR025705">
    <property type="entry name" value="Beta_hexosaminidase_sua/sub"/>
</dbReference>
<dbReference type="EC" id="3.2.1.52" evidence="3"/>
<dbReference type="Gene3D" id="3.20.20.80">
    <property type="entry name" value="Glycosidases"/>
    <property type="match status" value="1"/>
</dbReference>
<feature type="domain" description="Beta-hexosaminidase bacterial type N-terminal" evidence="8">
    <location>
        <begin position="23"/>
        <end position="162"/>
    </location>
</feature>
<evidence type="ECO:0000313" key="9">
    <source>
        <dbReference type="EMBL" id="WZN39647.1"/>
    </source>
</evidence>
<evidence type="ECO:0000256" key="3">
    <source>
        <dbReference type="ARBA" id="ARBA00012663"/>
    </source>
</evidence>
<dbReference type="Proteomes" id="UP001485459">
    <property type="component" value="Chromosome"/>
</dbReference>
<gene>
    <name evidence="9" type="ORF">WJU16_16730</name>
</gene>
<organism evidence="9 10">
    <name type="scientific">Chitinophaga pollutisoli</name>
    <dbReference type="NCBI Taxonomy" id="3133966"/>
    <lineage>
        <taxon>Bacteria</taxon>
        <taxon>Pseudomonadati</taxon>
        <taxon>Bacteroidota</taxon>
        <taxon>Chitinophagia</taxon>
        <taxon>Chitinophagales</taxon>
        <taxon>Chitinophagaceae</taxon>
        <taxon>Chitinophaga</taxon>
    </lineage>
</organism>
<evidence type="ECO:0000259" key="8">
    <source>
        <dbReference type="Pfam" id="PF02838"/>
    </source>
</evidence>
<dbReference type="PANTHER" id="PTHR22600">
    <property type="entry name" value="BETA-HEXOSAMINIDASE"/>
    <property type="match status" value="1"/>
</dbReference>
<dbReference type="InterPro" id="IPR029018">
    <property type="entry name" value="Hex-like_dom2"/>
</dbReference>
<keyword evidence="5" id="KW-0326">Glycosidase</keyword>
<evidence type="ECO:0000259" key="7">
    <source>
        <dbReference type="Pfam" id="PF00728"/>
    </source>
</evidence>
<dbReference type="Pfam" id="PF02838">
    <property type="entry name" value="Glyco_hydro_20b"/>
    <property type="match status" value="1"/>
</dbReference>
<reference evidence="10" key="1">
    <citation type="submission" date="2024-03" db="EMBL/GenBank/DDBJ databases">
        <title>Chitinophaga horti sp. nov., isolated from garden soil.</title>
        <authorList>
            <person name="Lee D.S."/>
            <person name="Han D.M."/>
            <person name="Baek J.H."/>
            <person name="Choi D.G."/>
            <person name="Jeon J.H."/>
            <person name="Jeon C.O."/>
        </authorList>
    </citation>
    <scope>NUCLEOTIDE SEQUENCE [LARGE SCALE GENOMIC DNA]</scope>
    <source>
        <strain evidence="10">GPA1</strain>
    </source>
</reference>
<dbReference type="InterPro" id="IPR015882">
    <property type="entry name" value="HEX_bac_N"/>
</dbReference>
<comment type="catalytic activity">
    <reaction evidence="1">
        <text>Hydrolysis of terminal non-reducing N-acetyl-D-hexosamine residues in N-acetyl-beta-D-hexosaminides.</text>
        <dbReference type="EC" id="3.2.1.52"/>
    </reaction>
</comment>
<feature type="signal peptide" evidence="6">
    <location>
        <begin position="1"/>
        <end position="19"/>
    </location>
</feature>
<dbReference type="SUPFAM" id="SSF55545">
    <property type="entry name" value="beta-N-acetylhexosaminidase-like domain"/>
    <property type="match status" value="1"/>
</dbReference>
<dbReference type="EMBL" id="CP149822">
    <property type="protein sequence ID" value="WZN39647.1"/>
    <property type="molecule type" value="Genomic_DNA"/>
</dbReference>
<dbReference type="Pfam" id="PF00728">
    <property type="entry name" value="Glyco_hydro_20"/>
    <property type="match status" value="1"/>
</dbReference>
<proteinExistence type="inferred from homology"/>
<evidence type="ECO:0000256" key="2">
    <source>
        <dbReference type="ARBA" id="ARBA00006285"/>
    </source>
</evidence>
<dbReference type="PRINTS" id="PR00738">
    <property type="entry name" value="GLHYDRLASE20"/>
</dbReference>
<dbReference type="InterPro" id="IPR015883">
    <property type="entry name" value="Glyco_hydro_20_cat"/>
</dbReference>
<dbReference type="PANTHER" id="PTHR22600:SF57">
    <property type="entry name" value="BETA-N-ACETYLHEXOSAMINIDASE"/>
    <property type="match status" value="1"/>
</dbReference>
<feature type="chain" id="PRO_5046763980" description="beta-N-acetylhexosaminidase" evidence="6">
    <location>
        <begin position="20"/>
        <end position="538"/>
    </location>
</feature>
<evidence type="ECO:0000256" key="6">
    <source>
        <dbReference type="SAM" id="SignalP"/>
    </source>
</evidence>
<evidence type="ECO:0000256" key="4">
    <source>
        <dbReference type="ARBA" id="ARBA00022801"/>
    </source>
</evidence>
<comment type="similarity">
    <text evidence="2">Belongs to the glycosyl hydrolase 20 family.</text>
</comment>
<feature type="domain" description="Glycoside hydrolase family 20 catalytic" evidence="7">
    <location>
        <begin position="166"/>
        <end position="499"/>
    </location>
</feature>
<name>A0ABZ2YIX0_9BACT</name>
<dbReference type="PIRSF" id="PIRSF001093">
    <property type="entry name" value="B-hxosamndse_ab_euk"/>
    <property type="match status" value="1"/>
</dbReference>
<evidence type="ECO:0000256" key="1">
    <source>
        <dbReference type="ARBA" id="ARBA00001231"/>
    </source>
</evidence>
<evidence type="ECO:0000256" key="5">
    <source>
        <dbReference type="ARBA" id="ARBA00023295"/>
    </source>
</evidence>
<keyword evidence="6" id="KW-0732">Signal</keyword>
<keyword evidence="10" id="KW-1185">Reference proteome</keyword>
<dbReference type="InterPro" id="IPR017853">
    <property type="entry name" value="GH"/>
</dbReference>
<accession>A0ABZ2YIX0</accession>
<protein>
    <recommendedName>
        <fullName evidence="3">beta-N-acetylhexosaminidase</fullName>
        <ecNumber evidence="3">3.2.1.52</ecNumber>
    </recommendedName>
</protein>